<accession>A0A1G7VUX5</accession>
<name>A0A1G7VUX5_CHIFI</name>
<reference evidence="3" key="1">
    <citation type="submission" date="2016-10" db="EMBL/GenBank/DDBJ databases">
        <authorList>
            <person name="Varghese N."/>
            <person name="Submissions S."/>
        </authorList>
    </citation>
    <scope>NUCLEOTIDE SEQUENCE [LARGE SCALE GENOMIC DNA]</scope>
    <source>
        <strain evidence="3">DSM 527</strain>
    </source>
</reference>
<evidence type="ECO:0000256" key="1">
    <source>
        <dbReference type="SAM" id="SignalP"/>
    </source>
</evidence>
<gene>
    <name evidence="2" type="ORF">SAMN04488121_105284</name>
</gene>
<proteinExistence type="predicted"/>
<sequence>MKRTVFFIIFLMPVWLHAQELYVSTEPASNMPANSLGLRVTNRFFKMESEGVTGMRIEPELMWGISKKLMVHVAGLASNQMQPSIEWEGASIYAKYRFLSKDDVHSHFRMATYVKGAVINNPFVPAMREHNRKPYINQELDLEGGASGVAGGLIATQLLHKLALSATLGYNRFMNNTKDNRPDDMPGNAVNYSLSAGYLLLPRTYRSYEQTNLNLYVELLGKANTDALSRSQYLDIAPAIQFIFNSVTRLDFSYRTQLFGDMTRNVFNTFTLRFEHNIFNISTKRK</sequence>
<keyword evidence="1" id="KW-0732">Signal</keyword>
<evidence type="ECO:0008006" key="4">
    <source>
        <dbReference type="Google" id="ProtNLM"/>
    </source>
</evidence>
<dbReference type="EMBL" id="FNBN01000005">
    <property type="protein sequence ID" value="SDG63348.1"/>
    <property type="molecule type" value="Genomic_DNA"/>
</dbReference>
<dbReference type="RefSeq" id="WP_089834932.1">
    <property type="nucleotide sequence ID" value="NZ_FNBN01000005.1"/>
</dbReference>
<evidence type="ECO:0000313" key="3">
    <source>
        <dbReference type="Proteomes" id="UP000199045"/>
    </source>
</evidence>
<organism evidence="2 3">
    <name type="scientific">Chitinophaga filiformis</name>
    <name type="common">Myxococcus filiformis</name>
    <name type="synonym">Flexibacter filiformis</name>
    <dbReference type="NCBI Taxonomy" id="104663"/>
    <lineage>
        <taxon>Bacteria</taxon>
        <taxon>Pseudomonadati</taxon>
        <taxon>Bacteroidota</taxon>
        <taxon>Chitinophagia</taxon>
        <taxon>Chitinophagales</taxon>
        <taxon>Chitinophagaceae</taxon>
        <taxon>Chitinophaga</taxon>
    </lineage>
</organism>
<feature type="signal peptide" evidence="1">
    <location>
        <begin position="1"/>
        <end position="18"/>
    </location>
</feature>
<dbReference type="Proteomes" id="UP000199045">
    <property type="component" value="Unassembled WGS sequence"/>
</dbReference>
<dbReference type="AlphaFoldDB" id="A0A1G7VUX5"/>
<evidence type="ECO:0000313" key="2">
    <source>
        <dbReference type="EMBL" id="SDG63348.1"/>
    </source>
</evidence>
<dbReference type="STRING" id="104663.SAMN04488121_105284"/>
<feature type="chain" id="PRO_5011466582" description="MetA-pathway of phenol degradation" evidence="1">
    <location>
        <begin position="19"/>
        <end position="286"/>
    </location>
</feature>
<protein>
    <recommendedName>
        <fullName evidence="4">MetA-pathway of phenol degradation</fullName>
    </recommendedName>
</protein>
<dbReference type="OrthoDB" id="649238at2"/>